<name>A0A5D3CE18_CUCMM</name>
<reference evidence="2 3" key="1">
    <citation type="submission" date="2019-08" db="EMBL/GenBank/DDBJ databases">
        <title>Draft genome sequences of two oriental melons (Cucumis melo L. var makuwa).</title>
        <authorList>
            <person name="Kwon S.-Y."/>
        </authorList>
    </citation>
    <scope>NUCLEOTIDE SEQUENCE [LARGE SCALE GENOMIC DNA]</scope>
    <source>
        <strain evidence="3">cv. Chang Bougi</strain>
        <tissue evidence="2">Leaf</tissue>
    </source>
</reference>
<feature type="region of interest" description="Disordered" evidence="1">
    <location>
        <begin position="73"/>
        <end position="141"/>
    </location>
</feature>
<dbReference type="Proteomes" id="UP000321947">
    <property type="component" value="Unassembled WGS sequence"/>
</dbReference>
<proteinExistence type="predicted"/>
<gene>
    <name evidence="2" type="ORF">E5676_scaffold499G00200</name>
</gene>
<feature type="compositionally biased region" description="Polar residues" evidence="1">
    <location>
        <begin position="84"/>
        <end position="93"/>
    </location>
</feature>
<evidence type="ECO:0000313" key="2">
    <source>
        <dbReference type="EMBL" id="TYK09434.1"/>
    </source>
</evidence>
<evidence type="ECO:0000313" key="3">
    <source>
        <dbReference type="Proteomes" id="UP000321947"/>
    </source>
</evidence>
<comment type="caution">
    <text evidence="2">The sequence shown here is derived from an EMBL/GenBank/DDBJ whole genome shotgun (WGS) entry which is preliminary data.</text>
</comment>
<sequence>MMVHFNVVEMNGAVINEASKVSFILEYLPESFLQLRSNAIMKKISYILITLLNELQIFESLMKIKGQKRETNVATKSTRKFHRGSTSGTKFMPSSSGIKKWKKKKGGQANKANPTAAKMSKKAKATKDFLLQPGGTLEEMS</sequence>
<protein>
    <submittedName>
        <fullName evidence="2">Gag/pol protein</fullName>
    </submittedName>
</protein>
<evidence type="ECO:0000256" key="1">
    <source>
        <dbReference type="SAM" id="MobiDB-lite"/>
    </source>
</evidence>
<dbReference type="EMBL" id="SSTD01011629">
    <property type="protein sequence ID" value="TYK09434.1"/>
    <property type="molecule type" value="Genomic_DNA"/>
</dbReference>
<organism evidence="2 3">
    <name type="scientific">Cucumis melo var. makuwa</name>
    <name type="common">Oriental melon</name>
    <dbReference type="NCBI Taxonomy" id="1194695"/>
    <lineage>
        <taxon>Eukaryota</taxon>
        <taxon>Viridiplantae</taxon>
        <taxon>Streptophyta</taxon>
        <taxon>Embryophyta</taxon>
        <taxon>Tracheophyta</taxon>
        <taxon>Spermatophyta</taxon>
        <taxon>Magnoliopsida</taxon>
        <taxon>eudicotyledons</taxon>
        <taxon>Gunneridae</taxon>
        <taxon>Pentapetalae</taxon>
        <taxon>rosids</taxon>
        <taxon>fabids</taxon>
        <taxon>Cucurbitales</taxon>
        <taxon>Cucurbitaceae</taxon>
        <taxon>Benincaseae</taxon>
        <taxon>Cucumis</taxon>
    </lineage>
</organism>
<accession>A0A5D3CE18</accession>
<dbReference type="AlphaFoldDB" id="A0A5D3CE18"/>